<dbReference type="EMBL" id="NBIV01000046">
    <property type="protein sequence ID" value="PXF46050.1"/>
    <property type="molecule type" value="Genomic_DNA"/>
</dbReference>
<evidence type="ECO:0000313" key="2">
    <source>
        <dbReference type="Proteomes" id="UP000247409"/>
    </source>
</evidence>
<gene>
    <name evidence="1" type="ORF">BWQ96_04225</name>
</gene>
<proteinExistence type="predicted"/>
<comment type="caution">
    <text evidence="1">The sequence shown here is derived from an EMBL/GenBank/DDBJ whole genome shotgun (WGS) entry which is preliminary data.</text>
</comment>
<dbReference type="Proteomes" id="UP000247409">
    <property type="component" value="Unassembled WGS sequence"/>
</dbReference>
<evidence type="ECO:0000313" key="1">
    <source>
        <dbReference type="EMBL" id="PXF46050.1"/>
    </source>
</evidence>
<reference evidence="1 2" key="1">
    <citation type="journal article" date="2018" name="Mol. Biol. Evol.">
        <title>Analysis of the draft genome of the red seaweed Gracilariopsis chorda provides insights into genome size evolution in Rhodophyta.</title>
        <authorList>
            <person name="Lee J."/>
            <person name="Yang E.C."/>
            <person name="Graf L."/>
            <person name="Yang J.H."/>
            <person name="Qiu H."/>
            <person name="Zel Zion U."/>
            <person name="Chan C.X."/>
            <person name="Stephens T.G."/>
            <person name="Weber A.P.M."/>
            <person name="Boo G.H."/>
            <person name="Boo S.M."/>
            <person name="Kim K.M."/>
            <person name="Shin Y."/>
            <person name="Jung M."/>
            <person name="Lee S.J."/>
            <person name="Yim H.S."/>
            <person name="Lee J.H."/>
            <person name="Bhattacharya D."/>
            <person name="Yoon H.S."/>
        </authorList>
    </citation>
    <scope>NUCLEOTIDE SEQUENCE [LARGE SCALE GENOMIC DNA]</scope>
    <source>
        <strain evidence="1 2">SKKU-2015</strain>
        <tissue evidence="1">Whole body</tissue>
    </source>
</reference>
<organism evidence="1 2">
    <name type="scientific">Gracilariopsis chorda</name>
    <dbReference type="NCBI Taxonomy" id="448386"/>
    <lineage>
        <taxon>Eukaryota</taxon>
        <taxon>Rhodophyta</taxon>
        <taxon>Florideophyceae</taxon>
        <taxon>Rhodymeniophycidae</taxon>
        <taxon>Gracilariales</taxon>
        <taxon>Gracilariaceae</taxon>
        <taxon>Gracilariopsis</taxon>
    </lineage>
</organism>
<protein>
    <submittedName>
        <fullName evidence="1">Uncharacterized protein</fullName>
    </submittedName>
</protein>
<dbReference type="OrthoDB" id="6380093at2759"/>
<keyword evidence="2" id="KW-1185">Reference proteome</keyword>
<sequence>MKFEPLRYKEKTIEFFGKKGISWNCTVVFYLSDDYGSDVENTSPHHLYMLFYDHIVQGDTQKDVSAVASLLNEAVMRLKEDLPKLREVVVLSDNAACYQSITLPIILSFIAKANGFSLLRFMQTKRQDGKSMVDARFAIAMTHVSKIFAEGLDIKTPSTLVKALRAGGGMNNTAAELIRFDQENIKTRAWDNRRGQNKNRLPWIGRNNEKQYLGWCASWKRVSARCNSYSTVGTGRDC</sequence>
<name>A0A2V3IY40_9FLOR</name>
<dbReference type="AlphaFoldDB" id="A0A2V3IY40"/>
<dbReference type="STRING" id="448386.A0A2V3IY40"/>
<accession>A0A2V3IY40</accession>